<reference evidence="1 2" key="1">
    <citation type="submission" date="2020-08" db="EMBL/GenBank/DDBJ databases">
        <title>A Genomic Blueprint of the Chicken Gut Microbiome.</title>
        <authorList>
            <person name="Gilroy R."/>
            <person name="Ravi A."/>
            <person name="Getino M."/>
            <person name="Pursley I."/>
            <person name="Horton D.L."/>
            <person name="Alikhan N.-F."/>
            <person name="Baker D."/>
            <person name="Gharbi K."/>
            <person name="Hall N."/>
            <person name="Watson M."/>
            <person name="Adriaenssens E.M."/>
            <person name="Foster-Nyarko E."/>
            <person name="Jarju S."/>
            <person name="Secka A."/>
            <person name="Antonio M."/>
            <person name="Oren A."/>
            <person name="Chaudhuri R."/>
            <person name="La Ragione R.M."/>
            <person name="Hildebrand F."/>
            <person name="Pallen M.J."/>
        </authorList>
    </citation>
    <scope>NUCLEOTIDE SEQUENCE [LARGE SCALE GENOMIC DNA]</scope>
    <source>
        <strain evidence="1 2">Sa2YVA2</strain>
    </source>
</reference>
<name>A0ABR8U6Z9_9BACL</name>
<dbReference type="EMBL" id="JACSQN010000003">
    <property type="protein sequence ID" value="MBD7983815.1"/>
    <property type="molecule type" value="Genomic_DNA"/>
</dbReference>
<gene>
    <name evidence="1" type="ORF">H9649_04415</name>
</gene>
<organism evidence="1 2">
    <name type="scientific">Sporosarcina quadrami</name>
    <dbReference type="NCBI Taxonomy" id="2762234"/>
    <lineage>
        <taxon>Bacteria</taxon>
        <taxon>Bacillati</taxon>
        <taxon>Bacillota</taxon>
        <taxon>Bacilli</taxon>
        <taxon>Bacillales</taxon>
        <taxon>Caryophanaceae</taxon>
        <taxon>Sporosarcina</taxon>
    </lineage>
</organism>
<evidence type="ECO:0000313" key="2">
    <source>
        <dbReference type="Proteomes" id="UP000626786"/>
    </source>
</evidence>
<dbReference type="Pfam" id="PF13238">
    <property type="entry name" value="AAA_18"/>
    <property type="match status" value="1"/>
</dbReference>
<proteinExistence type="predicted"/>
<protein>
    <submittedName>
        <fullName evidence="1">AAA family ATPase</fullName>
    </submittedName>
</protein>
<dbReference type="InterPro" id="IPR027417">
    <property type="entry name" value="P-loop_NTPase"/>
</dbReference>
<dbReference type="RefSeq" id="WP_191693505.1">
    <property type="nucleotide sequence ID" value="NZ_JACSQN010000003.1"/>
</dbReference>
<dbReference type="Proteomes" id="UP000626786">
    <property type="component" value="Unassembled WGS sequence"/>
</dbReference>
<sequence>MILMINGAFGVGKTSVANELLSRMDGAMLFDPEVVGFMLRHIIPDDVKLENERTGDFQDLDMWKPLTVEVARQLRKTYGKDLIVPMTIYNEDYFNTIHDGFLEMDSETYHFCLVAEKEIIHERLIERGEEEGNWCFQQTDKCLEGFKNFDVNQFIETDDISIEEIAEFICKEIGQGVKSSC</sequence>
<dbReference type="SUPFAM" id="SSF52540">
    <property type="entry name" value="P-loop containing nucleoside triphosphate hydrolases"/>
    <property type="match status" value="1"/>
</dbReference>
<keyword evidence="2" id="KW-1185">Reference proteome</keyword>
<dbReference type="Gene3D" id="3.40.50.300">
    <property type="entry name" value="P-loop containing nucleotide triphosphate hydrolases"/>
    <property type="match status" value="1"/>
</dbReference>
<evidence type="ECO:0000313" key="1">
    <source>
        <dbReference type="EMBL" id="MBD7983815.1"/>
    </source>
</evidence>
<comment type="caution">
    <text evidence="1">The sequence shown here is derived from an EMBL/GenBank/DDBJ whole genome shotgun (WGS) entry which is preliminary data.</text>
</comment>
<accession>A0ABR8U6Z9</accession>